<name>A0A381RWC1_9ZZZZ</name>
<gene>
    <name evidence="2" type="ORF">METZ01_LOCUS48275</name>
</gene>
<feature type="region of interest" description="Disordered" evidence="1">
    <location>
        <begin position="58"/>
        <end position="93"/>
    </location>
</feature>
<evidence type="ECO:0008006" key="3">
    <source>
        <dbReference type="Google" id="ProtNLM"/>
    </source>
</evidence>
<evidence type="ECO:0000313" key="2">
    <source>
        <dbReference type="EMBL" id="SUZ95421.1"/>
    </source>
</evidence>
<dbReference type="EMBL" id="UINC01002323">
    <property type="protein sequence ID" value="SUZ95421.1"/>
    <property type="molecule type" value="Genomic_DNA"/>
</dbReference>
<sequence>MRFIQIIESESDPAEELAKVQGYAEQMAGETNARRATVCGDRDRPGVTLMIVEFDSAESAAENDEKAGTQEAAAENPDGTTFRNLDVHGVVEI</sequence>
<proteinExistence type="predicted"/>
<organism evidence="2">
    <name type="scientific">marine metagenome</name>
    <dbReference type="NCBI Taxonomy" id="408172"/>
    <lineage>
        <taxon>unclassified sequences</taxon>
        <taxon>metagenomes</taxon>
        <taxon>ecological metagenomes</taxon>
    </lineage>
</organism>
<protein>
    <recommendedName>
        <fullName evidence="3">ABM domain-containing protein</fullName>
    </recommendedName>
</protein>
<accession>A0A381RWC1</accession>
<dbReference type="AlphaFoldDB" id="A0A381RWC1"/>
<evidence type="ECO:0000256" key="1">
    <source>
        <dbReference type="SAM" id="MobiDB-lite"/>
    </source>
</evidence>
<reference evidence="2" key="1">
    <citation type="submission" date="2018-05" db="EMBL/GenBank/DDBJ databases">
        <authorList>
            <person name="Lanie J.A."/>
            <person name="Ng W.-L."/>
            <person name="Kazmierczak K.M."/>
            <person name="Andrzejewski T.M."/>
            <person name="Davidsen T.M."/>
            <person name="Wayne K.J."/>
            <person name="Tettelin H."/>
            <person name="Glass J.I."/>
            <person name="Rusch D."/>
            <person name="Podicherti R."/>
            <person name="Tsui H.-C.T."/>
            <person name="Winkler M.E."/>
        </authorList>
    </citation>
    <scope>NUCLEOTIDE SEQUENCE</scope>
</reference>